<evidence type="ECO:0000256" key="1">
    <source>
        <dbReference type="SAM" id="MobiDB-lite"/>
    </source>
</evidence>
<comment type="caution">
    <text evidence="2">The sequence shown here is derived from an EMBL/GenBank/DDBJ whole genome shotgun (WGS) entry which is preliminary data.</text>
</comment>
<protein>
    <submittedName>
        <fullName evidence="2">Uncharacterized protein</fullName>
    </submittedName>
</protein>
<evidence type="ECO:0000313" key="3">
    <source>
        <dbReference type="Proteomes" id="UP000765509"/>
    </source>
</evidence>
<dbReference type="AlphaFoldDB" id="A0A9Q3CEI6"/>
<dbReference type="EMBL" id="AVOT02007295">
    <property type="protein sequence ID" value="MBW0483586.1"/>
    <property type="molecule type" value="Genomic_DNA"/>
</dbReference>
<gene>
    <name evidence="2" type="ORF">O181_023301</name>
</gene>
<keyword evidence="3" id="KW-1185">Reference proteome</keyword>
<accession>A0A9Q3CEI6</accession>
<name>A0A9Q3CEI6_9BASI</name>
<dbReference type="Proteomes" id="UP000765509">
    <property type="component" value="Unassembled WGS sequence"/>
</dbReference>
<sequence length="87" mass="9794">MTTNRIGSNYSIQSNASGPGYSTHKSKRQECRPRGEAQMEDARASTSSQRLSRNFDTLIESLEAEITAITDFRPEEFPTRNSRNIPV</sequence>
<feature type="compositionally biased region" description="Polar residues" evidence="1">
    <location>
        <begin position="1"/>
        <end position="17"/>
    </location>
</feature>
<reference evidence="2" key="1">
    <citation type="submission" date="2021-03" db="EMBL/GenBank/DDBJ databases">
        <title>Draft genome sequence of rust myrtle Austropuccinia psidii MF-1, a brazilian biotype.</title>
        <authorList>
            <person name="Quecine M.C."/>
            <person name="Pachon D.M.R."/>
            <person name="Bonatelli M.L."/>
            <person name="Correr F.H."/>
            <person name="Franceschini L.M."/>
            <person name="Leite T.F."/>
            <person name="Margarido G.R.A."/>
            <person name="Almeida C.A."/>
            <person name="Ferrarezi J.A."/>
            <person name="Labate C.A."/>
        </authorList>
    </citation>
    <scope>NUCLEOTIDE SEQUENCE</scope>
    <source>
        <strain evidence="2">MF-1</strain>
    </source>
</reference>
<proteinExistence type="predicted"/>
<organism evidence="2 3">
    <name type="scientific">Austropuccinia psidii MF-1</name>
    <dbReference type="NCBI Taxonomy" id="1389203"/>
    <lineage>
        <taxon>Eukaryota</taxon>
        <taxon>Fungi</taxon>
        <taxon>Dikarya</taxon>
        <taxon>Basidiomycota</taxon>
        <taxon>Pucciniomycotina</taxon>
        <taxon>Pucciniomycetes</taxon>
        <taxon>Pucciniales</taxon>
        <taxon>Sphaerophragmiaceae</taxon>
        <taxon>Austropuccinia</taxon>
    </lineage>
</organism>
<evidence type="ECO:0000313" key="2">
    <source>
        <dbReference type="EMBL" id="MBW0483586.1"/>
    </source>
</evidence>
<feature type="region of interest" description="Disordered" evidence="1">
    <location>
        <begin position="1"/>
        <end position="50"/>
    </location>
</feature>
<feature type="compositionally biased region" description="Basic and acidic residues" evidence="1">
    <location>
        <begin position="28"/>
        <end position="43"/>
    </location>
</feature>